<evidence type="ECO:0000256" key="3">
    <source>
        <dbReference type="ARBA" id="ARBA00008792"/>
    </source>
</evidence>
<keyword evidence="12" id="KW-0411">Iron-sulfur</keyword>
<keyword evidence="10" id="KW-0067">ATP-binding</keyword>
<dbReference type="SMART" id="SM00491">
    <property type="entry name" value="HELICc2"/>
    <property type="match status" value="1"/>
</dbReference>
<comment type="cofactor">
    <cofactor evidence="1">
        <name>[4Fe-4S] cluster</name>
        <dbReference type="ChEBI" id="CHEBI:49883"/>
    </cofactor>
</comment>
<keyword evidence="11" id="KW-0408">Iron</keyword>
<dbReference type="GO" id="GO:0051539">
    <property type="term" value="F:4 iron, 4 sulfur cluster binding"/>
    <property type="evidence" value="ECO:0007669"/>
    <property type="project" value="UniProtKB-KW"/>
</dbReference>
<dbReference type="InterPro" id="IPR006555">
    <property type="entry name" value="ATP-dep_Helicase_C"/>
</dbReference>
<dbReference type="InterPro" id="IPR045028">
    <property type="entry name" value="DinG/Rad3-like"/>
</dbReference>
<evidence type="ECO:0000256" key="15">
    <source>
        <dbReference type="ARBA" id="ARBA00023242"/>
    </source>
</evidence>
<dbReference type="GO" id="GO:0003677">
    <property type="term" value="F:DNA binding"/>
    <property type="evidence" value="ECO:0007669"/>
    <property type="project" value="InterPro"/>
</dbReference>
<comment type="caution">
    <text evidence="21">The sequence shown here is derived from an EMBL/GenBank/DDBJ whole genome shotgun (WGS) entry which is preliminary data.</text>
</comment>
<feature type="compositionally biased region" description="Basic and acidic residues" evidence="19">
    <location>
        <begin position="637"/>
        <end position="655"/>
    </location>
</feature>
<dbReference type="Pfam" id="PF06733">
    <property type="entry name" value="DEAD_2"/>
    <property type="match status" value="1"/>
</dbReference>
<dbReference type="InterPro" id="IPR027417">
    <property type="entry name" value="P-loop_NTPase"/>
</dbReference>
<reference evidence="21" key="1">
    <citation type="submission" date="2022-07" db="EMBL/GenBank/DDBJ databases">
        <title>Phylogenomic reconstructions and comparative analyses of Kickxellomycotina fungi.</title>
        <authorList>
            <person name="Reynolds N.K."/>
            <person name="Stajich J.E."/>
            <person name="Barry K."/>
            <person name="Grigoriev I.V."/>
            <person name="Crous P."/>
            <person name="Smith M.E."/>
        </authorList>
    </citation>
    <scope>NUCLEOTIDE SEQUENCE</scope>
    <source>
        <strain evidence="21">RSA 567</strain>
    </source>
</reference>
<dbReference type="GO" id="GO:1990918">
    <property type="term" value="P:double-strand break repair involved in meiotic recombination"/>
    <property type="evidence" value="ECO:0007669"/>
    <property type="project" value="TreeGrafter"/>
</dbReference>
<keyword evidence="5" id="KW-0479">Metal-binding</keyword>
<evidence type="ECO:0000256" key="1">
    <source>
        <dbReference type="ARBA" id="ARBA00001966"/>
    </source>
</evidence>
<dbReference type="GO" id="GO:0016818">
    <property type="term" value="F:hydrolase activity, acting on acid anhydrides, in phosphorus-containing anhydrides"/>
    <property type="evidence" value="ECO:0007669"/>
    <property type="project" value="InterPro"/>
</dbReference>
<evidence type="ECO:0000256" key="7">
    <source>
        <dbReference type="ARBA" id="ARBA00022763"/>
    </source>
</evidence>
<evidence type="ECO:0000313" key="21">
    <source>
        <dbReference type="EMBL" id="KAJ1976120.1"/>
    </source>
</evidence>
<sequence length="1093" mass="123616">MDSLDKFFDLRLPPKLAAKAAADAQAAEQRSGHTFPIAGVPVRFPFQPYPAQLAMMAKIITALNRRENALLESPTGSGKSLALLCSALGWLEKRRSQVRQLRVEHHQARQQQRAQRLQRLFQQLFPGNTAEDIAAIVASPTIVSLGNRLMQHRDFVQAVVASNSVSHEEVTRVAQGGIDYVVPTNTTDQDIATTPKTKDPSPPVCTPSGLDFESFTITPPDPATPTQTECPSPKVRKLSKALGLDRTSSFSSNSFADDAKNAANIGGGFIQSMDSILDGPSTVLTQHQAQTILKFTVPPPIRKLPLKTLRAFKTANPSVKHMTDAIARASQTFGDLPCPWSDLLSWNQNMSDDVAQLKRSNSTSGDQFWPFQELELPEAPAPSIPKIYFGTRTHKQIAQVVKELRANSSYRPRMAILSSRKHTCINKNANKAHDVNERCRALREEKKCHMAHRVNDLIKQVQKHRTMLRVWDIEDLVTLGRSTGGCPYYATRELAESAEIVFCPYNYLVDPSIREASGIDLKNSIIVIDEAHNIEDVCRSSASLTLSDLELEEVSRQLSEMIRDGEHYHEDFLTICCGINHRIRDDERRYNHVEYERSIEVRTGTEVIAFLEEISITAMRLAQLKLTLERIQQETERRRKENAELSEKQKERAEEPPEDGNELDKGPKLLSHLTEMALKTLASKLYPAVMLLLDKLKVLLQCRLLLVFGYVLDNDMEYLLDYRLGIVKRKWNEFTDNDLASKLSKPTRSFTFEFSLWCMNPGVVFRSVVEQTHSVILTSGTLSPMNTFMSELQTSFHLTLEANHVIQPNQIWVGAIPVGPANQLLKGVHATANTLEYQDDIGRAILRICQETPQGVLCFMPSYGLIEKMISRWTVTDLYTQLKEVKDVFQEPQQASQAKFEQDLKQYHTKIRENMAIRGPRNGAILFAVYRGKVSEGIDFSDEACRAVINIGIPFPHLMDVQVKLKQQYNDQAAKHGAFPRLTGKEWYTTQAYRAVNQALGRCIRHRNDWGAVIFLECRLTYRQNAQQLSRWVRGNLRSYPDFDDAMNHLQQFMYHWTQETITETDLALASAERKLIEALDNAMDEVIVVSDS</sequence>
<keyword evidence="9" id="KW-0347">Helicase</keyword>
<dbReference type="InterPro" id="IPR014001">
    <property type="entry name" value="Helicase_ATP-bd"/>
</dbReference>
<dbReference type="PANTHER" id="PTHR11472:SF47">
    <property type="entry name" value="FANCONI ANEMIA GROUP J PROTEIN"/>
    <property type="match status" value="1"/>
</dbReference>
<feature type="region of interest" description="Disordered" evidence="19">
    <location>
        <begin position="637"/>
        <end position="666"/>
    </location>
</feature>
<evidence type="ECO:0000256" key="14">
    <source>
        <dbReference type="ARBA" id="ARBA00023235"/>
    </source>
</evidence>
<keyword evidence="15" id="KW-0539">Nucleus</keyword>
<comment type="similarity">
    <text evidence="3">Belongs to the DEAD box helicase family. DEAH subfamily.</text>
</comment>
<name>A0A9W8B0W4_9FUNG</name>
<proteinExistence type="inferred from homology"/>
<keyword evidence="4" id="KW-0004">4Fe-4S</keyword>
<keyword evidence="8" id="KW-0378">Hydrolase</keyword>
<evidence type="ECO:0000256" key="13">
    <source>
        <dbReference type="ARBA" id="ARBA00023204"/>
    </source>
</evidence>
<accession>A0A9W8B0W4</accession>
<evidence type="ECO:0000256" key="9">
    <source>
        <dbReference type="ARBA" id="ARBA00022806"/>
    </source>
</evidence>
<feature type="domain" description="Helicase ATP-binding" evidence="20">
    <location>
        <begin position="38"/>
        <end position="599"/>
    </location>
</feature>
<evidence type="ECO:0000256" key="16">
    <source>
        <dbReference type="ARBA" id="ARBA00044969"/>
    </source>
</evidence>
<dbReference type="InterPro" id="IPR006554">
    <property type="entry name" value="Helicase-like_DEXD_c2"/>
</dbReference>
<dbReference type="PANTHER" id="PTHR11472">
    <property type="entry name" value="DNA REPAIR DEAD HELICASE RAD3/XP-D SUBFAMILY MEMBER"/>
    <property type="match status" value="1"/>
</dbReference>
<keyword evidence="22" id="KW-1185">Reference proteome</keyword>
<evidence type="ECO:0000313" key="22">
    <source>
        <dbReference type="Proteomes" id="UP001151582"/>
    </source>
</evidence>
<dbReference type="PROSITE" id="PS00690">
    <property type="entry name" value="DEAH_ATP_HELICASE"/>
    <property type="match status" value="1"/>
</dbReference>
<keyword evidence="14" id="KW-0413">Isomerase</keyword>
<evidence type="ECO:0000256" key="2">
    <source>
        <dbReference type="ARBA" id="ARBA00004123"/>
    </source>
</evidence>
<dbReference type="Gene3D" id="3.40.50.300">
    <property type="entry name" value="P-loop containing nucleotide triphosphate hydrolases"/>
    <property type="match status" value="3"/>
</dbReference>
<gene>
    <name evidence="21" type="ORF">H4R34_004093</name>
</gene>
<dbReference type="EC" id="5.6.2.3" evidence="16"/>
<dbReference type="FunFam" id="3.40.50.300:FF:000731">
    <property type="entry name" value="Fanconi anemia group J protein homolog"/>
    <property type="match status" value="1"/>
</dbReference>
<dbReference type="AlphaFoldDB" id="A0A9W8B0W4"/>
<evidence type="ECO:0000256" key="17">
    <source>
        <dbReference type="ARBA" id="ARBA00048954"/>
    </source>
</evidence>
<keyword evidence="13" id="KW-0234">DNA repair</keyword>
<evidence type="ECO:0000256" key="8">
    <source>
        <dbReference type="ARBA" id="ARBA00022801"/>
    </source>
</evidence>
<keyword evidence="7" id="KW-0227">DNA damage</keyword>
<dbReference type="Proteomes" id="UP001151582">
    <property type="component" value="Unassembled WGS sequence"/>
</dbReference>
<evidence type="ECO:0000256" key="10">
    <source>
        <dbReference type="ARBA" id="ARBA00022840"/>
    </source>
</evidence>
<dbReference type="InterPro" id="IPR014013">
    <property type="entry name" value="Helic_SF1/SF2_ATP-bd_DinG/Rad3"/>
</dbReference>
<dbReference type="EMBL" id="JANBQB010000462">
    <property type="protein sequence ID" value="KAJ1976120.1"/>
    <property type="molecule type" value="Genomic_DNA"/>
</dbReference>
<evidence type="ECO:0000256" key="19">
    <source>
        <dbReference type="SAM" id="MobiDB-lite"/>
    </source>
</evidence>
<evidence type="ECO:0000256" key="11">
    <source>
        <dbReference type="ARBA" id="ARBA00023004"/>
    </source>
</evidence>
<dbReference type="GO" id="GO:0046872">
    <property type="term" value="F:metal ion binding"/>
    <property type="evidence" value="ECO:0007669"/>
    <property type="project" value="UniProtKB-KW"/>
</dbReference>
<evidence type="ECO:0000256" key="6">
    <source>
        <dbReference type="ARBA" id="ARBA00022741"/>
    </source>
</evidence>
<evidence type="ECO:0000256" key="12">
    <source>
        <dbReference type="ARBA" id="ARBA00023014"/>
    </source>
</evidence>
<dbReference type="Pfam" id="PF13307">
    <property type="entry name" value="Helicase_C_2"/>
    <property type="match status" value="1"/>
</dbReference>
<comment type="catalytic activity">
    <reaction evidence="17">
        <text>ATP + H2O = ADP + phosphate + H(+)</text>
        <dbReference type="Rhea" id="RHEA:13065"/>
        <dbReference type="ChEBI" id="CHEBI:15377"/>
        <dbReference type="ChEBI" id="CHEBI:15378"/>
        <dbReference type="ChEBI" id="CHEBI:30616"/>
        <dbReference type="ChEBI" id="CHEBI:43474"/>
        <dbReference type="ChEBI" id="CHEBI:456216"/>
        <dbReference type="EC" id="5.6.2.3"/>
    </reaction>
</comment>
<dbReference type="OrthoDB" id="272481at2759"/>
<evidence type="ECO:0000256" key="5">
    <source>
        <dbReference type="ARBA" id="ARBA00022723"/>
    </source>
</evidence>
<dbReference type="CDD" id="cd18788">
    <property type="entry name" value="SF2_C_XPD"/>
    <property type="match status" value="1"/>
</dbReference>
<dbReference type="SMART" id="SM00487">
    <property type="entry name" value="DEXDc"/>
    <property type="match status" value="1"/>
</dbReference>
<dbReference type="GO" id="GO:0006289">
    <property type="term" value="P:nucleotide-excision repair"/>
    <property type="evidence" value="ECO:0007669"/>
    <property type="project" value="TreeGrafter"/>
</dbReference>
<comment type="subcellular location">
    <subcellularLocation>
        <location evidence="2">Nucleus</location>
    </subcellularLocation>
</comment>
<dbReference type="GO" id="GO:0005634">
    <property type="term" value="C:nucleus"/>
    <property type="evidence" value="ECO:0007669"/>
    <property type="project" value="UniProtKB-SubCell"/>
</dbReference>
<evidence type="ECO:0000259" key="20">
    <source>
        <dbReference type="PROSITE" id="PS51193"/>
    </source>
</evidence>
<dbReference type="PROSITE" id="PS51193">
    <property type="entry name" value="HELICASE_ATP_BIND_2"/>
    <property type="match status" value="1"/>
</dbReference>
<dbReference type="GO" id="GO:0043139">
    <property type="term" value="F:5'-3' DNA helicase activity"/>
    <property type="evidence" value="ECO:0007669"/>
    <property type="project" value="UniProtKB-EC"/>
</dbReference>
<dbReference type="GO" id="GO:0005524">
    <property type="term" value="F:ATP binding"/>
    <property type="evidence" value="ECO:0007669"/>
    <property type="project" value="UniProtKB-KW"/>
</dbReference>
<dbReference type="InterPro" id="IPR002464">
    <property type="entry name" value="DNA/RNA_helicase_DEAH_CS"/>
</dbReference>
<dbReference type="InterPro" id="IPR010614">
    <property type="entry name" value="RAD3-like_helicase_DEAD"/>
</dbReference>
<evidence type="ECO:0000256" key="4">
    <source>
        <dbReference type="ARBA" id="ARBA00022485"/>
    </source>
</evidence>
<evidence type="ECO:0000256" key="18">
    <source>
        <dbReference type="ARBA" id="ARBA00082714"/>
    </source>
</evidence>
<organism evidence="21 22">
    <name type="scientific">Dimargaris verticillata</name>
    <dbReference type="NCBI Taxonomy" id="2761393"/>
    <lineage>
        <taxon>Eukaryota</taxon>
        <taxon>Fungi</taxon>
        <taxon>Fungi incertae sedis</taxon>
        <taxon>Zoopagomycota</taxon>
        <taxon>Kickxellomycotina</taxon>
        <taxon>Dimargaritomycetes</taxon>
        <taxon>Dimargaritales</taxon>
        <taxon>Dimargaritaceae</taxon>
        <taxon>Dimargaris</taxon>
    </lineage>
</organism>
<dbReference type="SUPFAM" id="SSF52540">
    <property type="entry name" value="P-loop containing nucleoside triphosphate hydrolases"/>
    <property type="match status" value="2"/>
</dbReference>
<dbReference type="SMART" id="SM00488">
    <property type="entry name" value="DEXDc2"/>
    <property type="match status" value="1"/>
</dbReference>
<keyword evidence="6" id="KW-0547">Nucleotide-binding</keyword>
<protein>
    <recommendedName>
        <fullName evidence="16">DNA 5'-3' helicase</fullName>
        <ecNumber evidence="16">5.6.2.3</ecNumber>
    </recommendedName>
    <alternativeName>
        <fullName evidence="18">DNA 5'-3' helicase FANCJ</fullName>
    </alternativeName>
</protein>